<sequence length="129" mass="12782">MAPSSRSAAASPAPEVLLRDATVSEGPLFGPLLVTVAPDAAPALVAWTLQAGTLQAGTLQAGTLQAGTLQAGTLQAGTLQAGTLQAGTRTLQAGTLQATSPCSGYKGRCTCLCTGAPPFPNPKIAEEPP</sequence>
<comment type="caution">
    <text evidence="1">The sequence shown here is derived from an EMBL/GenBank/DDBJ whole genome shotgun (WGS) entry which is preliminary data.</text>
</comment>
<dbReference type="EMBL" id="JAPMOS010000013">
    <property type="protein sequence ID" value="KAJ4460469.1"/>
    <property type="molecule type" value="Genomic_DNA"/>
</dbReference>
<evidence type="ECO:0000313" key="2">
    <source>
        <dbReference type="Proteomes" id="UP001141327"/>
    </source>
</evidence>
<dbReference type="Proteomes" id="UP001141327">
    <property type="component" value="Unassembled WGS sequence"/>
</dbReference>
<protein>
    <submittedName>
        <fullName evidence="1">Uncharacterized protein</fullName>
    </submittedName>
</protein>
<name>A0ABQ8UMR2_9EUKA</name>
<accession>A0ABQ8UMR2</accession>
<keyword evidence="2" id="KW-1185">Reference proteome</keyword>
<reference evidence="1" key="1">
    <citation type="journal article" date="2022" name="bioRxiv">
        <title>Genomics of Preaxostyla Flagellates Illuminates Evolutionary Transitions and the Path Towards Mitochondrial Loss.</title>
        <authorList>
            <person name="Novak L.V.F."/>
            <person name="Treitli S.C."/>
            <person name="Pyrih J."/>
            <person name="Halakuc P."/>
            <person name="Pipaliya S.V."/>
            <person name="Vacek V."/>
            <person name="Brzon O."/>
            <person name="Soukal P."/>
            <person name="Eme L."/>
            <person name="Dacks J.B."/>
            <person name="Karnkowska A."/>
            <person name="Elias M."/>
            <person name="Hampl V."/>
        </authorList>
    </citation>
    <scope>NUCLEOTIDE SEQUENCE</scope>
    <source>
        <strain evidence="1">RCP-MX</strain>
    </source>
</reference>
<gene>
    <name evidence="1" type="ORF">PAPYR_3517</name>
</gene>
<proteinExistence type="predicted"/>
<organism evidence="1 2">
    <name type="scientific">Paratrimastix pyriformis</name>
    <dbReference type="NCBI Taxonomy" id="342808"/>
    <lineage>
        <taxon>Eukaryota</taxon>
        <taxon>Metamonada</taxon>
        <taxon>Preaxostyla</taxon>
        <taxon>Paratrimastigidae</taxon>
        <taxon>Paratrimastix</taxon>
    </lineage>
</organism>
<evidence type="ECO:0000313" key="1">
    <source>
        <dbReference type="EMBL" id="KAJ4460469.1"/>
    </source>
</evidence>